<gene>
    <name evidence="1" type="ORF">B8V81_0077</name>
</gene>
<name>A0A2N5NC86_9BACL</name>
<sequence>MRFSDYHKTTLARFHIDKILFDGLSQAVYFHIMIRNKLGFLLECSHLHPVCPESEGQKSERR</sequence>
<organism evidence="1 2">
    <name type="scientific">Paenibacillus pasadenensis</name>
    <dbReference type="NCBI Taxonomy" id="217090"/>
    <lineage>
        <taxon>Bacteria</taxon>
        <taxon>Bacillati</taxon>
        <taxon>Bacillota</taxon>
        <taxon>Bacilli</taxon>
        <taxon>Bacillales</taxon>
        <taxon>Paenibacillaceae</taxon>
        <taxon>Paenibacillus</taxon>
    </lineage>
</organism>
<dbReference type="AlphaFoldDB" id="A0A2N5NC86"/>
<protein>
    <submittedName>
        <fullName evidence="1">Uncharacterized protein</fullName>
    </submittedName>
</protein>
<comment type="caution">
    <text evidence="1">The sequence shown here is derived from an EMBL/GenBank/DDBJ whole genome shotgun (WGS) entry which is preliminary data.</text>
</comment>
<proteinExistence type="predicted"/>
<keyword evidence="2" id="KW-1185">Reference proteome</keyword>
<reference evidence="1 2" key="1">
    <citation type="submission" date="2017-05" db="EMBL/GenBank/DDBJ databases">
        <title>Functional genome analysis of Paenibacillus pasadenensis strain R16: insights on endophytic life style and antifungal activity.</title>
        <authorList>
            <person name="Passera A."/>
            <person name="Marcolungo L."/>
            <person name="Casati P."/>
            <person name="Brasca M."/>
            <person name="Quaglino F."/>
            <person name="Delledonne M."/>
        </authorList>
    </citation>
    <scope>NUCLEOTIDE SEQUENCE [LARGE SCALE GENOMIC DNA]</scope>
    <source>
        <strain evidence="1 2">R16</strain>
    </source>
</reference>
<evidence type="ECO:0000313" key="2">
    <source>
        <dbReference type="Proteomes" id="UP000234789"/>
    </source>
</evidence>
<dbReference type="EMBL" id="NFEZ01000001">
    <property type="protein sequence ID" value="PLT47945.1"/>
    <property type="molecule type" value="Genomic_DNA"/>
</dbReference>
<dbReference type="Proteomes" id="UP000234789">
    <property type="component" value="Unassembled WGS sequence"/>
</dbReference>
<accession>A0A2N5NC86</accession>
<evidence type="ECO:0000313" key="1">
    <source>
        <dbReference type="EMBL" id="PLT47945.1"/>
    </source>
</evidence>